<keyword evidence="7" id="KW-1185">Reference proteome</keyword>
<proteinExistence type="evidence at transcript level"/>
<feature type="region of interest" description="Disordered" evidence="5">
    <location>
        <begin position="38"/>
        <end position="60"/>
    </location>
</feature>
<organism evidence="6 7">
    <name type="scientific">Sediminibacillus albus</name>
    <dbReference type="NCBI Taxonomy" id="407036"/>
    <lineage>
        <taxon>Bacteria</taxon>
        <taxon>Bacillati</taxon>
        <taxon>Bacillota</taxon>
        <taxon>Bacilli</taxon>
        <taxon>Bacillales</taxon>
        <taxon>Bacillaceae</taxon>
        <taxon>Sediminibacillus</taxon>
    </lineage>
</organism>
<dbReference type="InterPro" id="IPR012610">
    <property type="entry name" value="SASP_SspH"/>
</dbReference>
<dbReference type="GO" id="GO:0030436">
    <property type="term" value="P:asexual sporulation"/>
    <property type="evidence" value="ECO:0007669"/>
    <property type="project" value="UniProtKB-UniRule"/>
</dbReference>
<dbReference type="GO" id="GO:0042601">
    <property type="term" value="C:endospore-forming forespore"/>
    <property type="evidence" value="ECO:0007669"/>
    <property type="project" value="InterPro"/>
</dbReference>
<dbReference type="STRING" id="407036.SAMN05216243_0927"/>
<comment type="induction">
    <text evidence="4">Expressed only in the forespore compartment of sporulating cells.</text>
</comment>
<evidence type="ECO:0000313" key="7">
    <source>
        <dbReference type="Proteomes" id="UP000198694"/>
    </source>
</evidence>
<sequence>MMNAQRAQEITSAADMIEVTYNGEKVYIEHVDQDAGKATVHPLDNPESKQSVSVNELMEQ</sequence>
<dbReference type="GO" id="GO:0030435">
    <property type="term" value="P:sporulation resulting in formation of a cellular spore"/>
    <property type="evidence" value="ECO:0007669"/>
    <property type="project" value="UniProtKB-KW"/>
</dbReference>
<accession>A0A1G8WQA4</accession>
<evidence type="ECO:0000256" key="1">
    <source>
        <dbReference type="ARBA" id="ARBA00004288"/>
    </source>
</evidence>
<comment type="similarity">
    <text evidence="2 4">Belongs to the SspH family.</text>
</comment>
<dbReference type="NCBIfam" id="NF002867">
    <property type="entry name" value="PRK03174.1"/>
    <property type="match status" value="1"/>
</dbReference>
<name>A0A1G8WQA4_9BACI</name>
<dbReference type="HAMAP" id="MF_00667">
    <property type="entry name" value="SspH"/>
    <property type="match status" value="1"/>
</dbReference>
<evidence type="ECO:0000256" key="3">
    <source>
        <dbReference type="ARBA" id="ARBA00022969"/>
    </source>
</evidence>
<comment type="subcellular location">
    <subcellularLocation>
        <location evidence="1 4">Spore core</location>
    </subcellularLocation>
</comment>
<keyword evidence="3 4" id="KW-0749">Sporulation</keyword>
<evidence type="ECO:0000256" key="4">
    <source>
        <dbReference type="HAMAP-Rule" id="MF_00667"/>
    </source>
</evidence>
<evidence type="ECO:0000256" key="5">
    <source>
        <dbReference type="SAM" id="MobiDB-lite"/>
    </source>
</evidence>
<dbReference type="NCBIfam" id="TIGR02861">
    <property type="entry name" value="SASP_H"/>
    <property type="match status" value="1"/>
</dbReference>
<protein>
    <recommendedName>
        <fullName evidence="4">Small, acid-soluble spore protein H</fullName>
        <shortName evidence="4">SASP H</shortName>
    </recommendedName>
</protein>
<evidence type="ECO:0000256" key="2">
    <source>
        <dbReference type="ARBA" id="ARBA00006573"/>
    </source>
</evidence>
<reference evidence="6 7" key="1">
    <citation type="submission" date="2016-10" db="EMBL/GenBank/DDBJ databases">
        <authorList>
            <person name="de Groot N.N."/>
        </authorList>
    </citation>
    <scope>NUCLEOTIDE SEQUENCE [LARGE SCALE GENOMIC DNA]</scope>
    <source>
        <strain evidence="6 7">CGMCC 1.6502</strain>
    </source>
</reference>
<dbReference type="Pfam" id="PF08141">
    <property type="entry name" value="SspH"/>
    <property type="match status" value="1"/>
</dbReference>
<gene>
    <name evidence="4" type="primary">sspH</name>
    <name evidence="6" type="ORF">SAMN05216243_0927</name>
</gene>
<dbReference type="EMBL" id="FNFL01000001">
    <property type="protein sequence ID" value="SDJ80283.1"/>
    <property type="molecule type" value="Genomic_DNA"/>
</dbReference>
<dbReference type="Proteomes" id="UP000198694">
    <property type="component" value="Unassembled WGS sequence"/>
</dbReference>
<dbReference type="AlphaFoldDB" id="A0A1G8WQA4"/>
<evidence type="ECO:0000313" key="6">
    <source>
        <dbReference type="EMBL" id="SDJ80283.1"/>
    </source>
</evidence>